<dbReference type="AlphaFoldDB" id="A0AAN4ZR01"/>
<dbReference type="EMBL" id="BTRK01000003">
    <property type="protein sequence ID" value="GMR44439.1"/>
    <property type="molecule type" value="Genomic_DNA"/>
</dbReference>
<evidence type="ECO:0000313" key="2">
    <source>
        <dbReference type="EMBL" id="GMR44439.1"/>
    </source>
</evidence>
<keyword evidence="3" id="KW-1185">Reference proteome</keyword>
<evidence type="ECO:0000313" key="3">
    <source>
        <dbReference type="Proteomes" id="UP001328107"/>
    </source>
</evidence>
<sequence>MRTLLALPLLVALFGCALAQEDEVTHTSKNCVNGRCIVCIDGKCHLGTNPLSSDSTVPLHFYSTLTNILISSARLLRNLSAAHVDLEESIAASSARRLRSW</sequence>
<name>A0AAN4ZR01_9BILA</name>
<reference evidence="3" key="1">
    <citation type="submission" date="2022-10" db="EMBL/GenBank/DDBJ databases">
        <title>Genome assembly of Pristionchus species.</title>
        <authorList>
            <person name="Yoshida K."/>
            <person name="Sommer R.J."/>
        </authorList>
    </citation>
    <scope>NUCLEOTIDE SEQUENCE [LARGE SCALE GENOMIC DNA]</scope>
    <source>
        <strain evidence="3">RS5460</strain>
    </source>
</reference>
<comment type="caution">
    <text evidence="2">The sequence shown here is derived from an EMBL/GenBank/DDBJ whole genome shotgun (WGS) entry which is preliminary data.</text>
</comment>
<organism evidence="2 3">
    <name type="scientific">Pristionchus mayeri</name>
    <dbReference type="NCBI Taxonomy" id="1317129"/>
    <lineage>
        <taxon>Eukaryota</taxon>
        <taxon>Metazoa</taxon>
        <taxon>Ecdysozoa</taxon>
        <taxon>Nematoda</taxon>
        <taxon>Chromadorea</taxon>
        <taxon>Rhabditida</taxon>
        <taxon>Rhabditina</taxon>
        <taxon>Diplogasteromorpha</taxon>
        <taxon>Diplogasteroidea</taxon>
        <taxon>Neodiplogasteridae</taxon>
        <taxon>Pristionchus</taxon>
    </lineage>
</organism>
<feature type="signal peptide" evidence="1">
    <location>
        <begin position="1"/>
        <end position="19"/>
    </location>
</feature>
<evidence type="ECO:0000256" key="1">
    <source>
        <dbReference type="SAM" id="SignalP"/>
    </source>
</evidence>
<gene>
    <name evidence="2" type="ORF">PMAYCL1PPCAC_14634</name>
</gene>
<protein>
    <submittedName>
        <fullName evidence="2">Uncharacterized protein</fullName>
    </submittedName>
</protein>
<feature type="chain" id="PRO_5042958387" evidence="1">
    <location>
        <begin position="20"/>
        <end position="101"/>
    </location>
</feature>
<proteinExistence type="predicted"/>
<accession>A0AAN4ZR01</accession>
<dbReference type="PROSITE" id="PS51257">
    <property type="entry name" value="PROKAR_LIPOPROTEIN"/>
    <property type="match status" value="1"/>
</dbReference>
<dbReference type="Proteomes" id="UP001328107">
    <property type="component" value="Unassembled WGS sequence"/>
</dbReference>
<keyword evidence="1" id="KW-0732">Signal</keyword>